<dbReference type="InterPro" id="IPR010870">
    <property type="entry name" value="Porin_O/P"/>
</dbReference>
<dbReference type="InterPro" id="IPR023614">
    <property type="entry name" value="Porin_dom_sf"/>
</dbReference>
<dbReference type="AlphaFoldDB" id="A0A1Z3NC01"/>
<dbReference type="EMBL" id="CP020946">
    <property type="protein sequence ID" value="ASD64967.1"/>
    <property type="molecule type" value="Genomic_DNA"/>
</dbReference>
<dbReference type="SUPFAM" id="SSF56935">
    <property type="entry name" value="Porins"/>
    <property type="match status" value="1"/>
</dbReference>
<sequence>MKKFLIAALATTTMTSAAQAGTLNLDLRADYNSTTYDESSQPDVSKFYFKTGRLDYMGKATEDLSFRVRLAFNKSATQLVDSAQTAVEYAFLTHKMSDMFALSVGRFNTEFGGFEGATSGADLYLTSQFYTGRGPDGALGGANLGTSDLLYMTGAKGTFTFGGHNVYVMATNEADNATAVGPAATQNTMMMGAVWRGAWTEDKALMTNLSYHTLNGPSDGDKHQFMTAGVMWNAKPAMVSVDYLMSEAKLDAGEKDTVTSIVAKFAYTGWEQWTPRLEFQTSEEKLEIGGEATNKFIGYGAVLEYKPYADTNFRYHLAYANVKEEPEAGDDITSQEIVLGARLMADFLK</sequence>
<organism evidence="2 3">
    <name type="scientific">Bdellovibrio bacteriovorus</name>
    <dbReference type="NCBI Taxonomy" id="959"/>
    <lineage>
        <taxon>Bacteria</taxon>
        <taxon>Pseudomonadati</taxon>
        <taxon>Bdellovibrionota</taxon>
        <taxon>Bdellovibrionia</taxon>
        <taxon>Bdellovibrionales</taxon>
        <taxon>Pseudobdellovibrionaceae</taxon>
        <taxon>Bdellovibrio</taxon>
    </lineage>
</organism>
<name>A0A1Z3NC01_BDEBC</name>
<gene>
    <name evidence="2" type="ORF">B9G79_16030</name>
</gene>
<feature type="signal peptide" evidence="1">
    <location>
        <begin position="1"/>
        <end position="20"/>
    </location>
</feature>
<evidence type="ECO:0000313" key="3">
    <source>
        <dbReference type="Proteomes" id="UP000197003"/>
    </source>
</evidence>
<evidence type="ECO:0000256" key="1">
    <source>
        <dbReference type="SAM" id="SignalP"/>
    </source>
</evidence>
<dbReference type="OrthoDB" id="5289072at2"/>
<dbReference type="Proteomes" id="UP000197003">
    <property type="component" value="Chromosome"/>
</dbReference>
<feature type="chain" id="PRO_5012373698" description="Porin" evidence="1">
    <location>
        <begin position="21"/>
        <end position="349"/>
    </location>
</feature>
<dbReference type="Gene3D" id="2.40.160.10">
    <property type="entry name" value="Porin"/>
    <property type="match status" value="1"/>
</dbReference>
<keyword evidence="1" id="KW-0732">Signal</keyword>
<protein>
    <recommendedName>
        <fullName evidence="4">Porin</fullName>
    </recommendedName>
</protein>
<reference evidence="2 3" key="1">
    <citation type="submission" date="2017-04" db="EMBL/GenBank/DDBJ databases">
        <title>Whole genome sequence of Bdellovibrio bacteriovorus strain SSB218315.</title>
        <authorList>
            <person name="Oyedara O."/>
            <person name="Rodriguez-Perez M.A."/>
        </authorList>
    </citation>
    <scope>NUCLEOTIDE SEQUENCE [LARGE SCALE GENOMIC DNA]</scope>
    <source>
        <strain evidence="2 3">SSB218315</strain>
    </source>
</reference>
<evidence type="ECO:0000313" key="2">
    <source>
        <dbReference type="EMBL" id="ASD64967.1"/>
    </source>
</evidence>
<accession>A0A1Z3NC01</accession>
<proteinExistence type="predicted"/>
<dbReference type="RefSeq" id="WP_088566389.1">
    <property type="nucleotide sequence ID" value="NZ_CP020946.1"/>
</dbReference>
<dbReference type="Pfam" id="PF07396">
    <property type="entry name" value="Porin_O_P"/>
    <property type="match status" value="1"/>
</dbReference>
<evidence type="ECO:0008006" key="4">
    <source>
        <dbReference type="Google" id="ProtNLM"/>
    </source>
</evidence>